<dbReference type="AlphaFoldDB" id="A0A138A8H0"/>
<dbReference type="Proteomes" id="UP000070409">
    <property type="component" value="Unassembled WGS sequence"/>
</dbReference>
<evidence type="ECO:0000313" key="5">
    <source>
        <dbReference type="Proteomes" id="UP000070409"/>
    </source>
</evidence>
<dbReference type="InterPro" id="IPR019953">
    <property type="entry name" value="OHR"/>
</dbReference>
<comment type="similarity">
    <text evidence="1">Belongs to the OsmC/Ohr family.</text>
</comment>
<accession>A0A138A8H0</accession>
<name>A0A138A8H0_9ACTN</name>
<dbReference type="Pfam" id="PF02566">
    <property type="entry name" value="OsmC"/>
    <property type="match status" value="1"/>
</dbReference>
<dbReference type="InterPro" id="IPR003718">
    <property type="entry name" value="OsmC/Ohr_fam"/>
</dbReference>
<dbReference type="Gene3D" id="3.30.300.20">
    <property type="match status" value="1"/>
</dbReference>
<reference evidence="2 5" key="1">
    <citation type="submission" date="2016-02" db="EMBL/GenBank/DDBJ databases">
        <authorList>
            <person name="Teng J.L."/>
            <person name="Tang Y."/>
            <person name="Huang Y."/>
            <person name="Guo F."/>
            <person name="Wei W."/>
            <person name="Chen J.H."/>
            <person name="Wong S.Y."/>
            <person name="Lau S.K."/>
            <person name="Woo P.C."/>
        </authorList>
    </citation>
    <scope>NUCLEOTIDE SEQUENCE [LARGE SCALE GENOMIC DNA]</scope>
    <source>
        <strain evidence="2 5">JCM 13375</strain>
    </source>
</reference>
<organism evidence="3 4">
    <name type="scientific">Tsukamurella pseudospumae</name>
    <dbReference type="NCBI Taxonomy" id="239498"/>
    <lineage>
        <taxon>Bacteria</taxon>
        <taxon>Bacillati</taxon>
        <taxon>Actinomycetota</taxon>
        <taxon>Actinomycetes</taxon>
        <taxon>Mycobacteriales</taxon>
        <taxon>Tsukamurellaceae</taxon>
        <taxon>Tsukamurella</taxon>
    </lineage>
</organism>
<dbReference type="NCBIfam" id="TIGR03561">
    <property type="entry name" value="organ_hyd_perox"/>
    <property type="match status" value="1"/>
</dbReference>
<proteinExistence type="inferred from homology"/>
<dbReference type="Gene3D" id="2.20.25.10">
    <property type="match status" value="1"/>
</dbReference>
<dbReference type="Proteomes" id="UP000070258">
    <property type="component" value="Unassembled WGS sequence"/>
</dbReference>
<evidence type="ECO:0000256" key="1">
    <source>
        <dbReference type="ARBA" id="ARBA00007378"/>
    </source>
</evidence>
<dbReference type="EMBL" id="LSRE01000044">
    <property type="protein sequence ID" value="KXO91199.1"/>
    <property type="molecule type" value="Genomic_DNA"/>
</dbReference>
<reference evidence="4" key="3">
    <citation type="submission" date="2016-02" db="EMBL/GenBank/DDBJ databases">
        <authorList>
            <person name="Wen L."/>
            <person name="He K."/>
            <person name="Yang H."/>
        </authorList>
    </citation>
    <scope>NUCLEOTIDE SEQUENCE [LARGE SCALE GENOMIC DNA]</scope>
    <source>
        <strain evidence="4">JCM 15929</strain>
    </source>
</reference>
<keyword evidence="5" id="KW-1185">Reference proteome</keyword>
<dbReference type="SUPFAM" id="SSF82784">
    <property type="entry name" value="OsmC-like"/>
    <property type="match status" value="1"/>
</dbReference>
<comment type="caution">
    <text evidence="3">The sequence shown here is derived from an EMBL/GenBank/DDBJ whole genome shotgun (WGS) entry which is preliminary data.</text>
</comment>
<dbReference type="RefSeq" id="WP_068572531.1">
    <property type="nucleotide sequence ID" value="NZ_LSRE01000044.1"/>
</dbReference>
<dbReference type="PANTHER" id="PTHR33797:SF2">
    <property type="entry name" value="ORGANIC HYDROPEROXIDE RESISTANCE PROTEIN-LIKE"/>
    <property type="match status" value="1"/>
</dbReference>
<gene>
    <name evidence="3" type="ORF">AXK60_11530</name>
    <name evidence="2" type="ORF">AXK61_06460</name>
</gene>
<sequence length="140" mass="14272">MDAVYTAEAIATGAGRDGRTRTDDGRVDLQLAIPKEMGGSGQGSNPEQLFAAGYAACFHSALQMVARSQKVDLGDSSVGARVGIGPNGSGGFGLTVALEVIIPEIEHDAAQALADAAHQVCPYSNAVRGNVDVTVTVADD</sequence>
<protein>
    <submittedName>
        <fullName evidence="3">Organic hydroperoxide resistance protein</fullName>
    </submittedName>
</protein>
<evidence type="ECO:0000313" key="2">
    <source>
        <dbReference type="EMBL" id="KXO91199.1"/>
    </source>
</evidence>
<dbReference type="STRING" id="239498.AXK60_11530"/>
<evidence type="ECO:0000313" key="3">
    <source>
        <dbReference type="EMBL" id="KXP06693.1"/>
    </source>
</evidence>
<dbReference type="OrthoDB" id="9797508at2"/>
<reference evidence="3" key="2">
    <citation type="submission" date="2016-02" db="EMBL/GenBank/DDBJ databases">
        <authorList>
            <person name="Teng J.L."/>
            <person name="Yang Y."/>
            <person name="Huang Y."/>
            <person name="Guo F."/>
            <person name="Wei W."/>
            <person name="Chen J.H."/>
            <person name="Wong S.Y."/>
            <person name="Lau S.K."/>
            <person name="Woo P.C."/>
        </authorList>
    </citation>
    <scope>NUCLEOTIDE SEQUENCE</scope>
    <source>
        <strain evidence="3">JCM 15929</strain>
    </source>
</reference>
<dbReference type="PANTHER" id="PTHR33797">
    <property type="entry name" value="ORGANIC HYDROPEROXIDE RESISTANCE PROTEIN-LIKE"/>
    <property type="match status" value="1"/>
</dbReference>
<evidence type="ECO:0000313" key="4">
    <source>
        <dbReference type="Proteomes" id="UP000070258"/>
    </source>
</evidence>
<dbReference type="InterPro" id="IPR015946">
    <property type="entry name" value="KH_dom-like_a/b"/>
</dbReference>
<dbReference type="InterPro" id="IPR036102">
    <property type="entry name" value="OsmC/Ohrsf"/>
</dbReference>
<dbReference type="GO" id="GO:0006979">
    <property type="term" value="P:response to oxidative stress"/>
    <property type="evidence" value="ECO:0007669"/>
    <property type="project" value="InterPro"/>
</dbReference>
<dbReference type="EMBL" id="LSRF01000056">
    <property type="protein sequence ID" value="KXP06693.1"/>
    <property type="molecule type" value="Genomic_DNA"/>
</dbReference>